<dbReference type="AlphaFoldDB" id="A0A4Q9GXK7"/>
<dbReference type="Gene3D" id="3.40.50.1820">
    <property type="entry name" value="alpha/beta hydrolase"/>
    <property type="match status" value="1"/>
</dbReference>
<gene>
    <name evidence="1" type="ORF">EYE40_06130</name>
</gene>
<evidence type="ECO:0000313" key="1">
    <source>
        <dbReference type="EMBL" id="TBN57010.1"/>
    </source>
</evidence>
<organism evidence="1 2">
    <name type="scientific">Glaciihabitans arcticus</name>
    <dbReference type="NCBI Taxonomy" id="2668039"/>
    <lineage>
        <taxon>Bacteria</taxon>
        <taxon>Bacillati</taxon>
        <taxon>Actinomycetota</taxon>
        <taxon>Actinomycetes</taxon>
        <taxon>Micrococcales</taxon>
        <taxon>Microbacteriaceae</taxon>
        <taxon>Glaciihabitans</taxon>
    </lineage>
</organism>
<dbReference type="EMBL" id="SISG01000001">
    <property type="protein sequence ID" value="TBN57010.1"/>
    <property type="molecule type" value="Genomic_DNA"/>
</dbReference>
<proteinExistence type="predicted"/>
<dbReference type="SUPFAM" id="SSF53474">
    <property type="entry name" value="alpha/beta-Hydrolases"/>
    <property type="match status" value="1"/>
</dbReference>
<evidence type="ECO:0000313" key="2">
    <source>
        <dbReference type="Proteomes" id="UP000294194"/>
    </source>
</evidence>
<accession>A0A4Q9GXK7</accession>
<comment type="caution">
    <text evidence="1">The sequence shown here is derived from an EMBL/GenBank/DDBJ whole genome shotgun (WGS) entry which is preliminary data.</text>
</comment>
<dbReference type="RefSeq" id="WP_130981121.1">
    <property type="nucleotide sequence ID" value="NZ_SISG01000001.1"/>
</dbReference>
<keyword evidence="2" id="KW-1185">Reference proteome</keyword>
<dbReference type="Proteomes" id="UP000294194">
    <property type="component" value="Unassembled WGS sequence"/>
</dbReference>
<keyword evidence="1" id="KW-0378">Hydrolase</keyword>
<dbReference type="GO" id="GO:0016787">
    <property type="term" value="F:hydrolase activity"/>
    <property type="evidence" value="ECO:0007669"/>
    <property type="project" value="UniProtKB-KW"/>
</dbReference>
<sequence length="220" mass="24541">MIRRAFFWWLDYVYVGWWQLRHFLGGRDASRYLNGELAPVLLIPGVYETWQFLRPVANRLHALGHPVHVLSELRYNLLGVSESAALAQAYIEAKDLRGVIIVAHSKGGLIGKHMMVLDDTSGRIDRMTAIATPFGGSIYARYFLVRAIRAFRPNEPTLAMLGANAAANTRITSIFGVFDPHIPAGSRLEGATNVQLPVYGHFRLLADERVLEAVEKSIGD</sequence>
<reference evidence="2" key="1">
    <citation type="submission" date="2019-02" db="EMBL/GenBank/DDBJ databases">
        <title>Glaciihabitans arcticus sp. nov., a psychrotolerant bacterium isolated from polar soil.</title>
        <authorList>
            <person name="Dahal R.H."/>
        </authorList>
    </citation>
    <scope>NUCLEOTIDE SEQUENCE [LARGE SCALE GENOMIC DNA]</scope>
    <source>
        <strain evidence="2">RP-3-7</strain>
    </source>
</reference>
<protein>
    <submittedName>
        <fullName evidence="1">Alpha/beta hydrolase</fullName>
    </submittedName>
</protein>
<name>A0A4Q9GXK7_9MICO</name>
<dbReference type="InterPro" id="IPR029058">
    <property type="entry name" value="AB_hydrolase_fold"/>
</dbReference>